<dbReference type="PRINTS" id="PR00046">
    <property type="entry name" value="SIGMA70FCT"/>
</dbReference>
<keyword evidence="2 5" id="KW-0731">Sigma factor</keyword>
<dbReference type="InterPro" id="IPR013325">
    <property type="entry name" value="RNA_pol_sigma_r2"/>
</dbReference>
<evidence type="ECO:0000313" key="8">
    <source>
        <dbReference type="EMBL" id="USG65995.1"/>
    </source>
</evidence>
<name>A0ABY4WJF9_9BACL</name>
<evidence type="ECO:0000256" key="1">
    <source>
        <dbReference type="ARBA" id="ARBA00023015"/>
    </source>
</evidence>
<evidence type="ECO:0000313" key="9">
    <source>
        <dbReference type="Proteomes" id="UP001056500"/>
    </source>
</evidence>
<keyword evidence="1 5" id="KW-0805">Transcription regulation</keyword>
<dbReference type="SUPFAM" id="SSF88659">
    <property type="entry name" value="Sigma3 and sigma4 domains of RNA polymerase sigma factors"/>
    <property type="match status" value="2"/>
</dbReference>
<dbReference type="RefSeq" id="WP_251873079.1">
    <property type="nucleotide sequence ID" value="NZ_CP098755.1"/>
</dbReference>
<feature type="domain" description="RNA polymerase sigma-70" evidence="6">
    <location>
        <begin position="97"/>
        <end position="110"/>
    </location>
</feature>
<dbReference type="Pfam" id="PF04545">
    <property type="entry name" value="Sigma70_r4"/>
    <property type="match status" value="1"/>
</dbReference>
<reference evidence="8" key="1">
    <citation type="submission" date="2022-06" db="EMBL/GenBank/DDBJ databases">
        <title>Genome sequencing of Brevibacillus sp. BB3-R1.</title>
        <authorList>
            <person name="Heo J."/>
            <person name="Lee D."/>
            <person name="Won M."/>
            <person name="Han B.-H."/>
            <person name="Hong S.-B."/>
            <person name="Kwon S.-W."/>
        </authorList>
    </citation>
    <scope>NUCLEOTIDE SEQUENCE</scope>
    <source>
        <strain evidence="8">BB3-R1</strain>
    </source>
</reference>
<dbReference type="CDD" id="cd06171">
    <property type="entry name" value="Sigma70_r4"/>
    <property type="match status" value="1"/>
</dbReference>
<dbReference type="InterPro" id="IPR000943">
    <property type="entry name" value="RNA_pol_sigma70"/>
</dbReference>
<feature type="domain" description="RNA polymerase sigma-70" evidence="7">
    <location>
        <begin position="274"/>
        <end position="300"/>
    </location>
</feature>
<evidence type="ECO:0000259" key="7">
    <source>
        <dbReference type="PROSITE" id="PS00716"/>
    </source>
</evidence>
<dbReference type="PROSITE" id="PS00715">
    <property type="entry name" value="SIGMA70_1"/>
    <property type="match status" value="1"/>
</dbReference>
<protein>
    <recommendedName>
        <fullName evidence="5">RNA polymerase sigma factor</fullName>
    </recommendedName>
</protein>
<keyword evidence="4 5" id="KW-0804">Transcription</keyword>
<sequence length="314" mass="36717">MTVSTSTFQSTPRRWREVENQLGIVVPRSLRNDTSTLLFLEGVAATPMLDKEEEMDCLIRYQRDGDLEAREQLVRAYLRYVVSTALRHLRKGMPFLDLIQEGTIGLFTAIDKFDVDRGVRLYHYSHWWISQAITRAINDKGTLIRIPVHMHEQIRQYQKQVLQLAHLLSRTPDRQEIATLLDLPLEKVEAIEFALMLKMESIDAQPDDDTLWAEYEDEYLSYAEIVDDGETSLDDWIEKVDLRSQMRAALDRLSPRAQEIIAMRYGLYDDQVYTLEEVGKMFGLTRERIRQIEATTIDRLRTQKASRLLKDYLT</sequence>
<dbReference type="InterPro" id="IPR007627">
    <property type="entry name" value="RNA_pol_sigma70_r2"/>
</dbReference>
<evidence type="ECO:0000256" key="4">
    <source>
        <dbReference type="ARBA" id="ARBA00023163"/>
    </source>
</evidence>
<proteinExistence type="inferred from homology"/>
<evidence type="ECO:0000256" key="3">
    <source>
        <dbReference type="ARBA" id="ARBA00023125"/>
    </source>
</evidence>
<dbReference type="InterPro" id="IPR007630">
    <property type="entry name" value="RNA_pol_sigma70_r4"/>
</dbReference>
<dbReference type="Pfam" id="PF04542">
    <property type="entry name" value="Sigma70_r2"/>
    <property type="match status" value="1"/>
</dbReference>
<dbReference type="InterPro" id="IPR014284">
    <property type="entry name" value="RNA_pol_sigma-70_dom"/>
</dbReference>
<dbReference type="Gene3D" id="1.10.10.10">
    <property type="entry name" value="Winged helix-like DNA-binding domain superfamily/Winged helix DNA-binding domain"/>
    <property type="match status" value="2"/>
</dbReference>
<dbReference type="NCBIfam" id="TIGR02937">
    <property type="entry name" value="sigma70-ECF"/>
    <property type="match status" value="1"/>
</dbReference>
<dbReference type="PANTHER" id="PTHR30603">
    <property type="entry name" value="RNA POLYMERASE SIGMA FACTOR RPO"/>
    <property type="match status" value="1"/>
</dbReference>
<keyword evidence="9" id="KW-1185">Reference proteome</keyword>
<dbReference type="PROSITE" id="PS00716">
    <property type="entry name" value="SIGMA70_2"/>
    <property type="match status" value="1"/>
</dbReference>
<dbReference type="PANTHER" id="PTHR30603:SF47">
    <property type="entry name" value="RNA POLYMERASE SIGMA FACTOR SIGD, CHLOROPLASTIC"/>
    <property type="match status" value="1"/>
</dbReference>
<comment type="similarity">
    <text evidence="5">Belongs to the sigma-70 factor family.</text>
</comment>
<dbReference type="SUPFAM" id="SSF88946">
    <property type="entry name" value="Sigma2 domain of RNA polymerase sigma factors"/>
    <property type="match status" value="1"/>
</dbReference>
<organism evidence="8 9">
    <name type="scientific">Brevibacillus ruminantium</name>
    <dbReference type="NCBI Taxonomy" id="2950604"/>
    <lineage>
        <taxon>Bacteria</taxon>
        <taxon>Bacillati</taxon>
        <taxon>Bacillota</taxon>
        <taxon>Bacilli</taxon>
        <taxon>Bacillales</taxon>
        <taxon>Paenibacillaceae</taxon>
        <taxon>Brevibacillus</taxon>
    </lineage>
</organism>
<gene>
    <name evidence="8" type="ORF">NDK47_01155</name>
</gene>
<comment type="function">
    <text evidence="5">Sigma factors are initiation factors that promote the attachment of RNA polymerase to specific initiation sites and are then released.</text>
</comment>
<evidence type="ECO:0000256" key="5">
    <source>
        <dbReference type="RuleBase" id="RU362124"/>
    </source>
</evidence>
<evidence type="ECO:0000259" key="6">
    <source>
        <dbReference type="PROSITE" id="PS00715"/>
    </source>
</evidence>
<dbReference type="InterPro" id="IPR013324">
    <property type="entry name" value="RNA_pol_sigma_r3/r4-like"/>
</dbReference>
<dbReference type="InterPro" id="IPR036388">
    <property type="entry name" value="WH-like_DNA-bd_sf"/>
</dbReference>
<dbReference type="EMBL" id="CP098755">
    <property type="protein sequence ID" value="USG65995.1"/>
    <property type="molecule type" value="Genomic_DNA"/>
</dbReference>
<dbReference type="Proteomes" id="UP001056500">
    <property type="component" value="Chromosome"/>
</dbReference>
<accession>A0ABY4WJF9</accession>
<dbReference type="Gene3D" id="1.10.601.10">
    <property type="entry name" value="RNA Polymerase Primary Sigma Factor"/>
    <property type="match status" value="1"/>
</dbReference>
<dbReference type="InterPro" id="IPR050239">
    <property type="entry name" value="Sigma-70_RNA_pol_init_factors"/>
</dbReference>
<keyword evidence="3 5" id="KW-0238">DNA-binding</keyword>
<evidence type="ECO:0000256" key="2">
    <source>
        <dbReference type="ARBA" id="ARBA00023082"/>
    </source>
</evidence>